<dbReference type="GO" id="GO:0016020">
    <property type="term" value="C:membrane"/>
    <property type="evidence" value="ECO:0007669"/>
    <property type="project" value="UniProtKB-SubCell"/>
</dbReference>
<comment type="subcellular location">
    <subcellularLocation>
        <location evidence="5">Membrane</location>
        <topology evidence="5">Single-pass membrane protein</topology>
    </subcellularLocation>
</comment>
<keyword evidence="5" id="KW-1133">Transmembrane helix</keyword>
<gene>
    <name evidence="6" type="primary">UGT6</name>
</gene>
<proteinExistence type="evidence at transcript level"/>
<evidence type="ECO:0000256" key="3">
    <source>
        <dbReference type="ARBA" id="ARBA00022679"/>
    </source>
</evidence>
<keyword evidence="5" id="KW-0472">Membrane</keyword>
<dbReference type="Pfam" id="PF00201">
    <property type="entry name" value="UDPGT"/>
    <property type="match status" value="1"/>
</dbReference>
<keyword evidence="2 4" id="KW-0328">Glycosyltransferase</keyword>
<comment type="catalytic activity">
    <reaction evidence="5">
        <text>glucuronate acceptor + UDP-alpha-D-glucuronate = acceptor beta-D-glucuronoside + UDP + H(+)</text>
        <dbReference type="Rhea" id="RHEA:21032"/>
        <dbReference type="ChEBI" id="CHEBI:15378"/>
        <dbReference type="ChEBI" id="CHEBI:58052"/>
        <dbReference type="ChEBI" id="CHEBI:58223"/>
        <dbReference type="ChEBI" id="CHEBI:132367"/>
        <dbReference type="ChEBI" id="CHEBI:132368"/>
        <dbReference type="EC" id="2.4.1.17"/>
    </reaction>
</comment>
<feature type="transmembrane region" description="Helical" evidence="5">
    <location>
        <begin position="472"/>
        <end position="495"/>
    </location>
</feature>
<organism evidence="6">
    <name type="scientific">Xylotrechus quadripes</name>
    <dbReference type="NCBI Taxonomy" id="554073"/>
    <lineage>
        <taxon>Eukaryota</taxon>
        <taxon>Metazoa</taxon>
        <taxon>Ecdysozoa</taxon>
        <taxon>Arthropoda</taxon>
        <taxon>Hexapoda</taxon>
        <taxon>Insecta</taxon>
        <taxon>Pterygota</taxon>
        <taxon>Neoptera</taxon>
        <taxon>Endopterygota</taxon>
        <taxon>Coleoptera</taxon>
        <taxon>Polyphaga</taxon>
        <taxon>Cucujiformia</taxon>
        <taxon>Chrysomeloidea</taxon>
        <taxon>Cerambycidae</taxon>
        <taxon>Cerambycinae</taxon>
        <taxon>Clytini</taxon>
        <taxon>Xylotrechus</taxon>
    </lineage>
</organism>
<dbReference type="PANTHER" id="PTHR48043:SF159">
    <property type="entry name" value="EG:EG0003.4 PROTEIN-RELATED"/>
    <property type="match status" value="1"/>
</dbReference>
<evidence type="ECO:0000256" key="5">
    <source>
        <dbReference type="RuleBase" id="RU362059"/>
    </source>
</evidence>
<evidence type="ECO:0000313" key="6">
    <source>
        <dbReference type="EMBL" id="QIK00365.1"/>
    </source>
</evidence>
<dbReference type="EC" id="2.4.1.17" evidence="5"/>
<dbReference type="EMBL" id="MN242796">
    <property type="protein sequence ID" value="QIK00365.1"/>
    <property type="molecule type" value="mRNA"/>
</dbReference>
<dbReference type="AlphaFoldDB" id="A0A6G7SFK0"/>
<sequence length="514" mass="57947">MAKYITVVLCALVLPVCYSAKILAIFPMAIPSHYILGNALLRGLAEAGHDVTMISPFSEKKPPKKGSWRDVVLTGFIEKHEERMSAVTKYLSDSVPPVASAIAMPLLSVSLTEDILTHKNVRQLIESGEKFDVVIFGQFLDDAVKAFSNLFNAHLVVFSSISTNTMINEFVGNPSLPSFAPEFFSNYPPKMSFLERVTNTLNKVAFTLALHLYSYPKHAALAQKYISESIDFNQILYNTSLVLLNSHPSISTPLPRVPCMVEIGGFHIKPPKKLPEDLQSFLDNSTEGVIYMSMGSHMKSKDLPVEKREALLKTFSNLKQKVLWKWEDDVLPGQPPNVKLGKWLPQQDILAHPNVKVFITHGGLLSTTETVYHGVPIVAIPLMGDQKMNAYGAEVAGYAKIVHLSELTESKMSSTLNEVLSNPKYRNEVQRRSQIMRDRQVHPLDEAIYWVEYVIRHNGAKHLRVAYLDLAWYQYYLLDVIAFILAVIVVTYLLLRTVLRYVLRKCRSRKVKSD</sequence>
<evidence type="ECO:0000256" key="2">
    <source>
        <dbReference type="ARBA" id="ARBA00022676"/>
    </source>
</evidence>
<evidence type="ECO:0000256" key="1">
    <source>
        <dbReference type="ARBA" id="ARBA00009995"/>
    </source>
</evidence>
<dbReference type="FunFam" id="3.40.50.2000:FF:000050">
    <property type="entry name" value="UDP-glucuronosyltransferase"/>
    <property type="match status" value="1"/>
</dbReference>
<accession>A0A6G7SFK0</accession>
<dbReference type="GO" id="GO:0015020">
    <property type="term" value="F:glucuronosyltransferase activity"/>
    <property type="evidence" value="ECO:0007669"/>
    <property type="project" value="UniProtKB-EC"/>
</dbReference>
<dbReference type="SUPFAM" id="SSF53756">
    <property type="entry name" value="UDP-Glycosyltransferase/glycogen phosphorylase"/>
    <property type="match status" value="1"/>
</dbReference>
<protein>
    <recommendedName>
        <fullName evidence="5">UDP-glucuronosyltransferase</fullName>
        <ecNumber evidence="5">2.4.1.17</ecNumber>
    </recommendedName>
</protein>
<keyword evidence="3 4" id="KW-0808">Transferase</keyword>
<dbReference type="InterPro" id="IPR050271">
    <property type="entry name" value="UDP-glycosyltransferase"/>
</dbReference>
<evidence type="ECO:0000256" key="4">
    <source>
        <dbReference type="RuleBase" id="RU003718"/>
    </source>
</evidence>
<dbReference type="InterPro" id="IPR035595">
    <property type="entry name" value="UDP_glycos_trans_CS"/>
</dbReference>
<dbReference type="InterPro" id="IPR002213">
    <property type="entry name" value="UDP_glucos_trans"/>
</dbReference>
<dbReference type="CDD" id="cd03784">
    <property type="entry name" value="GT1_Gtf-like"/>
    <property type="match status" value="1"/>
</dbReference>
<comment type="similarity">
    <text evidence="1 4">Belongs to the UDP-glycosyltransferase family.</text>
</comment>
<dbReference type="PANTHER" id="PTHR48043">
    <property type="entry name" value="EG:EG0003.4 PROTEIN-RELATED"/>
    <property type="match status" value="1"/>
</dbReference>
<keyword evidence="5" id="KW-0812">Transmembrane</keyword>
<dbReference type="Gene3D" id="3.40.50.2000">
    <property type="entry name" value="Glycogen Phosphorylase B"/>
    <property type="match status" value="1"/>
</dbReference>
<reference evidence="6" key="1">
    <citation type="submission" date="2019-07" db="EMBL/GenBank/DDBJ databases">
        <title>Antennal UDP-glycosyltransferase (UGT) genes in the coffee white stemborer, Xylotrechus quadripes.</title>
        <authorList>
            <person name="Yin N.-N."/>
            <person name="Zhao Y.-J."/>
            <person name="Zhu J.-Y."/>
            <person name="Liu N.-Y."/>
        </authorList>
    </citation>
    <scope>NUCLEOTIDE SEQUENCE</scope>
    <source>
        <tissue evidence="6">Antennae</tissue>
    </source>
</reference>
<name>A0A6G7SFK0_9CUCU</name>
<dbReference type="PROSITE" id="PS00375">
    <property type="entry name" value="UDPGT"/>
    <property type="match status" value="1"/>
</dbReference>